<gene>
    <name evidence="1" type="ORF">IE988_18360</name>
</gene>
<proteinExistence type="predicted"/>
<organism evidence="1 2">
    <name type="scientific">Klebsiella pneumoniae</name>
    <dbReference type="NCBI Taxonomy" id="573"/>
    <lineage>
        <taxon>Bacteria</taxon>
        <taxon>Pseudomonadati</taxon>
        <taxon>Pseudomonadota</taxon>
        <taxon>Gammaproteobacteria</taxon>
        <taxon>Enterobacterales</taxon>
        <taxon>Enterobacteriaceae</taxon>
        <taxon>Klebsiella/Raoultella group</taxon>
        <taxon>Klebsiella</taxon>
        <taxon>Klebsiella pneumoniae complex</taxon>
    </lineage>
</organism>
<dbReference type="AlphaFoldDB" id="A0A927DYH2"/>
<accession>A0A927DYH2</accession>
<sequence length="103" mass="11005">MPLAVNVQIAGDCHGGNLLFCGSPSVPGGTDGKREPGGYRTFFLQEFCVAHIIPKPSGVKKAAQRRLNQQIPRVLHKVIAIDYLPPSGGCAVITVLIINNQDL</sequence>
<comment type="caution">
    <text evidence="1">The sequence shown here is derived from an EMBL/GenBank/DDBJ whole genome shotgun (WGS) entry which is preliminary data.</text>
</comment>
<protein>
    <submittedName>
        <fullName evidence="1">Uncharacterized protein</fullName>
    </submittedName>
</protein>
<name>A0A927DYH2_KLEPN</name>
<reference evidence="1" key="1">
    <citation type="submission" date="2020-07" db="EMBL/GenBank/DDBJ databases">
        <title>Clinical and genomic characterization of carbapenemase-producing Enterobacterales causing secondary infections during the COVID-19 crisis at a New York City hospital.</title>
        <authorList>
            <person name="Gomez-Simmonds A."/>
            <person name="Annavajhala M.K."/>
            <person name="Uhlemann A.-C."/>
        </authorList>
    </citation>
    <scope>NUCLEOTIDE SEQUENCE</scope>
    <source>
        <strain evidence="1">NK1594</strain>
    </source>
</reference>
<evidence type="ECO:0000313" key="1">
    <source>
        <dbReference type="EMBL" id="MBD3720135.1"/>
    </source>
</evidence>
<dbReference type="Proteomes" id="UP000622731">
    <property type="component" value="Unassembled WGS sequence"/>
</dbReference>
<dbReference type="EMBL" id="JACXTF010000001">
    <property type="protein sequence ID" value="MBD3720135.1"/>
    <property type="molecule type" value="Genomic_DNA"/>
</dbReference>
<evidence type="ECO:0000313" key="2">
    <source>
        <dbReference type="Proteomes" id="UP000622731"/>
    </source>
</evidence>